<dbReference type="GO" id="GO:1903785">
    <property type="term" value="P:L-valine transmembrane transport"/>
    <property type="evidence" value="ECO:0007669"/>
    <property type="project" value="TreeGrafter"/>
</dbReference>
<comment type="subcellular location">
    <subcellularLocation>
        <location evidence="1">Cell membrane</location>
        <topology evidence="1">Multi-pass membrane protein</topology>
    </subcellularLocation>
</comment>
<dbReference type="KEGG" id="psi:S70_20745"/>
<protein>
    <submittedName>
        <fullName evidence="9">Branched-chain amino acid transport protein AzlC</fullName>
    </submittedName>
</protein>
<dbReference type="PATRIC" id="fig|1157951.4.peg.4167"/>
<gene>
    <name evidence="9" type="ordered locus">S70_20745</name>
</gene>
<evidence type="ECO:0000256" key="6">
    <source>
        <dbReference type="ARBA" id="ARBA00022989"/>
    </source>
</evidence>
<dbReference type="GO" id="GO:0005886">
    <property type="term" value="C:plasma membrane"/>
    <property type="evidence" value="ECO:0007669"/>
    <property type="project" value="UniProtKB-SubCell"/>
</dbReference>
<keyword evidence="5 8" id="KW-0812">Transmembrane</keyword>
<dbReference type="RefSeq" id="WP_004919733.1">
    <property type="nucleotide sequence ID" value="NC_017731.1"/>
</dbReference>
<keyword evidence="6 8" id="KW-1133">Transmembrane helix</keyword>
<accession>A0A140NR17</accession>
<feature type="transmembrane region" description="Helical" evidence="8">
    <location>
        <begin position="12"/>
        <end position="33"/>
    </location>
</feature>
<evidence type="ECO:0000313" key="9">
    <source>
        <dbReference type="EMBL" id="AFH95929.1"/>
    </source>
</evidence>
<keyword evidence="7 8" id="KW-0472">Membrane</keyword>
<evidence type="ECO:0000256" key="3">
    <source>
        <dbReference type="ARBA" id="ARBA00022448"/>
    </source>
</evidence>
<reference evidence="10" key="2">
    <citation type="submission" date="2012-04" db="EMBL/GenBank/DDBJ databases">
        <title>Complete genome sequence of Providencia stuartii clinical isolate MRSN 2154.</title>
        <authorList>
            <person name="Clifford R.J."/>
            <person name="Hang J."/>
            <person name="Riley M.C."/>
            <person name="Onmus-Leone F."/>
            <person name="Kuschner R.A."/>
            <person name="Lesho E.P."/>
            <person name="Waterman P.E."/>
        </authorList>
    </citation>
    <scope>NUCLEOTIDE SEQUENCE [LARGE SCALE GENOMIC DNA]</scope>
    <source>
        <strain evidence="10">MRSN 2154</strain>
    </source>
</reference>
<feature type="transmembrane region" description="Helical" evidence="8">
    <location>
        <begin position="133"/>
        <end position="159"/>
    </location>
</feature>
<dbReference type="GeneID" id="93519338"/>
<dbReference type="PANTHER" id="PTHR34979:SF1">
    <property type="entry name" value="INNER MEMBRANE PROTEIN YGAZ"/>
    <property type="match status" value="1"/>
</dbReference>
<sequence>MYSQQRSQWQRAFTHGALHMTPLNLAVIPWGVLAGSMAVEAGLSFWQSISMSAMIFAGAAQLVTLGLLNSGAGYITIIISVFFITSQHLLYGLTMRPHVKDFTATQRLSIGFLLTDELFAISAAKRQPLSFPYLFGAGFSFYIVWLITSLLGIMMANFITDLSRLHLDFSVVATLLAIVVPLTKKISTICGVIFSLVVAVTLSLYSISSAIVIAGVGGMCVSVMVSRLLKEEK</sequence>
<evidence type="ECO:0000256" key="1">
    <source>
        <dbReference type="ARBA" id="ARBA00004651"/>
    </source>
</evidence>
<organism evidence="9 10">
    <name type="scientific">Providencia stuartii (strain MRSN 2154)</name>
    <dbReference type="NCBI Taxonomy" id="1157951"/>
    <lineage>
        <taxon>Bacteria</taxon>
        <taxon>Pseudomonadati</taxon>
        <taxon>Pseudomonadota</taxon>
        <taxon>Gammaproteobacteria</taxon>
        <taxon>Enterobacterales</taxon>
        <taxon>Morganellaceae</taxon>
        <taxon>Providencia</taxon>
    </lineage>
</organism>
<reference evidence="9 10" key="1">
    <citation type="journal article" date="2012" name="J. Bacteriol.">
        <title>Complete Genome Sequence of Providencia stuartii Clinical Isolate MRSN 2154.</title>
        <authorList>
            <person name="Clifford R.J."/>
            <person name="Hang J."/>
            <person name="Riley M.C."/>
            <person name="Onmus-Leone F."/>
            <person name="Kuschner R.A."/>
            <person name="Lesho E.P."/>
            <person name="Waterman P.E."/>
        </authorList>
    </citation>
    <scope>NUCLEOTIDE SEQUENCE [LARGE SCALE GENOMIC DNA]</scope>
    <source>
        <strain evidence="9 10">MRSN 2154</strain>
    </source>
</reference>
<dbReference type="HOGENOM" id="CLU_065777_1_1_6"/>
<comment type="similarity">
    <text evidence="2">Belongs to the AzlC family.</text>
</comment>
<dbReference type="Proteomes" id="UP000005012">
    <property type="component" value="Chromosome"/>
</dbReference>
<evidence type="ECO:0000256" key="4">
    <source>
        <dbReference type="ARBA" id="ARBA00022475"/>
    </source>
</evidence>
<name>A0A140NR17_PROSM</name>
<dbReference type="OrthoDB" id="6711132at2"/>
<dbReference type="AlphaFoldDB" id="A0A140NR17"/>
<evidence type="ECO:0000256" key="8">
    <source>
        <dbReference type="SAM" id="Phobius"/>
    </source>
</evidence>
<evidence type="ECO:0000256" key="7">
    <source>
        <dbReference type="ARBA" id="ARBA00023136"/>
    </source>
</evidence>
<proteinExistence type="inferred from homology"/>
<dbReference type="InterPro" id="IPR011606">
    <property type="entry name" value="Brnchd-chn_aa_trnsp_permease"/>
</dbReference>
<dbReference type="Pfam" id="PF03591">
    <property type="entry name" value="AzlC"/>
    <property type="match status" value="1"/>
</dbReference>
<dbReference type="EMBL" id="CP003488">
    <property type="protein sequence ID" value="AFH95929.1"/>
    <property type="molecule type" value="Genomic_DNA"/>
</dbReference>
<feature type="transmembrane region" description="Helical" evidence="8">
    <location>
        <begin position="211"/>
        <end position="229"/>
    </location>
</feature>
<evidence type="ECO:0000313" key="10">
    <source>
        <dbReference type="Proteomes" id="UP000005012"/>
    </source>
</evidence>
<evidence type="ECO:0000256" key="5">
    <source>
        <dbReference type="ARBA" id="ARBA00022692"/>
    </source>
</evidence>
<feature type="transmembrane region" description="Helical" evidence="8">
    <location>
        <begin position="72"/>
        <end position="92"/>
    </location>
</feature>
<keyword evidence="3" id="KW-0813">Transport</keyword>
<keyword evidence="4" id="KW-1003">Cell membrane</keyword>
<evidence type="ECO:0000256" key="2">
    <source>
        <dbReference type="ARBA" id="ARBA00010735"/>
    </source>
</evidence>
<dbReference type="PANTHER" id="PTHR34979">
    <property type="entry name" value="INNER MEMBRANE PROTEIN YGAZ"/>
    <property type="match status" value="1"/>
</dbReference>